<feature type="compositionally biased region" description="Basic and acidic residues" evidence="1">
    <location>
        <begin position="396"/>
        <end position="406"/>
    </location>
</feature>
<gene>
    <name evidence="2" type="ORF">CALMAC_LOCUS2674</name>
</gene>
<protein>
    <submittedName>
        <fullName evidence="2">Uncharacterized protein</fullName>
    </submittedName>
</protein>
<dbReference type="InterPro" id="IPR016095">
    <property type="entry name" value="Ribosomal_uL1_3-a/b-sand"/>
</dbReference>
<reference evidence="2 3" key="1">
    <citation type="submission" date="2019-01" db="EMBL/GenBank/DDBJ databases">
        <authorList>
            <person name="Sayadi A."/>
        </authorList>
    </citation>
    <scope>NUCLEOTIDE SEQUENCE [LARGE SCALE GENOMIC DNA]</scope>
</reference>
<feature type="region of interest" description="Disordered" evidence="1">
    <location>
        <begin position="379"/>
        <end position="465"/>
    </location>
</feature>
<evidence type="ECO:0000313" key="3">
    <source>
        <dbReference type="Proteomes" id="UP000410492"/>
    </source>
</evidence>
<dbReference type="AlphaFoldDB" id="A0A653BPI3"/>
<evidence type="ECO:0000313" key="2">
    <source>
        <dbReference type="EMBL" id="VEN37419.1"/>
    </source>
</evidence>
<dbReference type="OrthoDB" id="10251727at2759"/>
<proteinExistence type="predicted"/>
<evidence type="ECO:0000256" key="1">
    <source>
        <dbReference type="SAM" id="MobiDB-lite"/>
    </source>
</evidence>
<feature type="compositionally biased region" description="Basic and acidic residues" evidence="1">
    <location>
        <begin position="416"/>
        <end position="432"/>
    </location>
</feature>
<accession>A0A653BPI3</accession>
<organism evidence="2 3">
    <name type="scientific">Callosobruchus maculatus</name>
    <name type="common">Southern cowpea weevil</name>
    <name type="synonym">Pulse bruchid</name>
    <dbReference type="NCBI Taxonomy" id="64391"/>
    <lineage>
        <taxon>Eukaryota</taxon>
        <taxon>Metazoa</taxon>
        <taxon>Ecdysozoa</taxon>
        <taxon>Arthropoda</taxon>
        <taxon>Hexapoda</taxon>
        <taxon>Insecta</taxon>
        <taxon>Pterygota</taxon>
        <taxon>Neoptera</taxon>
        <taxon>Endopterygota</taxon>
        <taxon>Coleoptera</taxon>
        <taxon>Polyphaga</taxon>
        <taxon>Cucujiformia</taxon>
        <taxon>Chrysomeloidea</taxon>
        <taxon>Chrysomelidae</taxon>
        <taxon>Bruchinae</taxon>
        <taxon>Bruchini</taxon>
        <taxon>Callosobruchus</taxon>
    </lineage>
</organism>
<feature type="region of interest" description="Disordered" evidence="1">
    <location>
        <begin position="639"/>
        <end position="660"/>
    </location>
</feature>
<dbReference type="Pfam" id="PF00687">
    <property type="entry name" value="Ribosomal_L1"/>
    <property type="match status" value="1"/>
</dbReference>
<feature type="region of interest" description="Disordered" evidence="1">
    <location>
        <begin position="497"/>
        <end position="521"/>
    </location>
</feature>
<dbReference type="EMBL" id="CAACVG010003336">
    <property type="protein sequence ID" value="VEN37419.1"/>
    <property type="molecule type" value="Genomic_DNA"/>
</dbReference>
<keyword evidence="3" id="KW-1185">Reference proteome</keyword>
<feature type="region of interest" description="Disordered" evidence="1">
    <location>
        <begin position="473"/>
        <end position="492"/>
    </location>
</feature>
<sequence>MVKLTSRKNDLNSNSSFDGMGSEKPIKTSRKSLGPVSLNPAKKKLEDSISFLKSHKGKKKDGVSNEKTPQIHRVKKKKSQIDVSTDSLEKNDIKIEDIQNAIKGVMKYRETNPKLKNQLFDERVPMFVQISLHRVPKGHPKLLRIPLRNKTLGPDDEICLIVPDVKDIKNSEHEKHVEHYENLLKSKGITNIKKIMTFHELRTENETFEQRRRLVDLYDIFLVDGRISGKVVSKCGKAFYKKRKVPTAIKIHVSNLQDHIEKALSKTIVNLHLKSASYSIQFGHTKMEFDKLVDNLIGVVEYLSNSFPGKFENIKSMHVFAPRSTSIPVYVSLESPGMLRVPSVKTKKPKAYKTYSGELTTQLNTKVIVQPSGQVTLRKIKDKSMHESPSGNKKSTISEDRGEDTSLGKSKKRKKTENGDEHSETTESTADKKKSKRKKAKSEEHVADAIMPSADHGKKKHKKMKTIAEVAESIDNANESDGNVSLDELKKHKENKIGVNNLETTESRADKKKHKQKKAKSEIVEVIDSSIYEEQDKKRKKKKAIDDESFDTTGQITSKERKMKTKLEKYTNSATVQRSLEEQQIATENIKPKKGKKLDSAKVFDSQFFDGNIEQTYSPIEKPKKRMKPIQVGEWTITEDVGENQTTIGKKNKKKQKDAL</sequence>
<dbReference type="InterPro" id="IPR028364">
    <property type="entry name" value="Ribosomal_uL1/biogenesis"/>
</dbReference>
<dbReference type="Proteomes" id="UP000410492">
    <property type="component" value="Unassembled WGS sequence"/>
</dbReference>
<dbReference type="Gene3D" id="3.40.50.790">
    <property type="match status" value="1"/>
</dbReference>
<dbReference type="SUPFAM" id="SSF56808">
    <property type="entry name" value="Ribosomal protein L1"/>
    <property type="match status" value="1"/>
</dbReference>
<feature type="region of interest" description="Disordered" evidence="1">
    <location>
        <begin position="1"/>
        <end position="83"/>
    </location>
</feature>
<feature type="compositionally biased region" description="Basic residues" evidence="1">
    <location>
        <begin position="650"/>
        <end position="660"/>
    </location>
</feature>
<name>A0A653BPI3_CALMS</name>
<dbReference type="InterPro" id="IPR023674">
    <property type="entry name" value="Ribosomal_uL1-like"/>
</dbReference>